<dbReference type="InterPro" id="IPR052035">
    <property type="entry name" value="ZnF_BED_domain_contain"/>
</dbReference>
<dbReference type="SUPFAM" id="SSF53098">
    <property type="entry name" value="Ribonuclease H-like"/>
    <property type="match status" value="1"/>
</dbReference>
<dbReference type="Proteomes" id="UP000515204">
    <property type="component" value="Unplaced"/>
</dbReference>
<dbReference type="RefSeq" id="XP_014487053.1">
    <property type="nucleotide sequence ID" value="XM_014631567.1"/>
</dbReference>
<reference evidence="7" key="1">
    <citation type="submission" date="2025-08" db="UniProtKB">
        <authorList>
            <consortium name="RefSeq"/>
        </authorList>
    </citation>
    <scope>IDENTIFICATION</scope>
</reference>
<organism evidence="6 7">
    <name type="scientific">Dinoponera quadriceps</name>
    <name type="common">South American ant</name>
    <dbReference type="NCBI Taxonomy" id="609295"/>
    <lineage>
        <taxon>Eukaryota</taxon>
        <taxon>Metazoa</taxon>
        <taxon>Ecdysozoa</taxon>
        <taxon>Arthropoda</taxon>
        <taxon>Hexapoda</taxon>
        <taxon>Insecta</taxon>
        <taxon>Pterygota</taxon>
        <taxon>Neoptera</taxon>
        <taxon>Endopterygota</taxon>
        <taxon>Hymenoptera</taxon>
        <taxon>Apocrita</taxon>
        <taxon>Aculeata</taxon>
        <taxon>Formicoidea</taxon>
        <taxon>Formicidae</taxon>
        <taxon>Ponerinae</taxon>
        <taxon>Ponerini</taxon>
        <taxon>Dinoponera</taxon>
    </lineage>
</organism>
<dbReference type="PANTHER" id="PTHR46481">
    <property type="entry name" value="ZINC FINGER BED DOMAIN-CONTAINING PROTEIN 4"/>
    <property type="match status" value="1"/>
</dbReference>
<evidence type="ECO:0000256" key="3">
    <source>
        <dbReference type="ARBA" id="ARBA00022771"/>
    </source>
</evidence>
<sequence length="266" mass="30315">MVDLSTEIQQVFYLSQIPRECEKPESKKAPSEERKEQIKRALHLFKSSREYEKLKSKRTPSEERKEQITQALAKMTALCRLPHNFPSSVGFKRFMNIVEPEYGCPSSYTVVKRLQRAEDEVKCKVQQQLETCEFVALDTDCWISPPQDNHVNINVHVINEEWAPQTLNLCTEEFRRIHTVENLADGLEVVAMQWDLYGKVSCIVSGNAENMLRAVNFSVEFTVTCAAHSISPGCAERLGQEGAEGAQEGEENCLTLPGLRCRFERS</sequence>
<keyword evidence="4" id="KW-0862">Zinc</keyword>
<keyword evidence="5" id="KW-0539">Nucleus</keyword>
<keyword evidence="6" id="KW-1185">Reference proteome</keyword>
<dbReference type="AlphaFoldDB" id="A0A6P3Y9I2"/>
<protein>
    <submittedName>
        <fullName evidence="7">Zinc finger BED domain-containing protein 6-like</fullName>
    </submittedName>
</protein>
<dbReference type="KEGG" id="dqu:106750920"/>
<keyword evidence="2" id="KW-0479">Metal-binding</keyword>
<dbReference type="PANTHER" id="PTHR46481:SF10">
    <property type="entry name" value="ZINC FINGER BED DOMAIN-CONTAINING PROTEIN 39"/>
    <property type="match status" value="1"/>
</dbReference>
<gene>
    <name evidence="7" type="primary">LOC106750920</name>
</gene>
<evidence type="ECO:0000313" key="6">
    <source>
        <dbReference type="Proteomes" id="UP000515204"/>
    </source>
</evidence>
<evidence type="ECO:0000256" key="2">
    <source>
        <dbReference type="ARBA" id="ARBA00022723"/>
    </source>
</evidence>
<evidence type="ECO:0000256" key="5">
    <source>
        <dbReference type="ARBA" id="ARBA00023242"/>
    </source>
</evidence>
<accession>A0A6P3Y9I2</accession>
<dbReference type="GO" id="GO:0005634">
    <property type="term" value="C:nucleus"/>
    <property type="evidence" value="ECO:0007669"/>
    <property type="project" value="UniProtKB-SubCell"/>
</dbReference>
<name>A0A6P3Y9I2_DINQU</name>
<dbReference type="InterPro" id="IPR012337">
    <property type="entry name" value="RNaseH-like_sf"/>
</dbReference>
<evidence type="ECO:0000256" key="4">
    <source>
        <dbReference type="ARBA" id="ARBA00022833"/>
    </source>
</evidence>
<dbReference type="OrthoDB" id="6615327at2759"/>
<keyword evidence="3" id="KW-0863">Zinc-finger</keyword>
<dbReference type="GO" id="GO:0008270">
    <property type="term" value="F:zinc ion binding"/>
    <property type="evidence" value="ECO:0007669"/>
    <property type="project" value="UniProtKB-KW"/>
</dbReference>
<evidence type="ECO:0000313" key="7">
    <source>
        <dbReference type="RefSeq" id="XP_014487053.1"/>
    </source>
</evidence>
<comment type="subcellular location">
    <subcellularLocation>
        <location evidence="1">Nucleus</location>
    </subcellularLocation>
</comment>
<dbReference type="GeneID" id="106750920"/>
<proteinExistence type="predicted"/>
<evidence type="ECO:0000256" key="1">
    <source>
        <dbReference type="ARBA" id="ARBA00004123"/>
    </source>
</evidence>